<evidence type="ECO:0000313" key="11">
    <source>
        <dbReference type="EMBL" id="KNE56817.1"/>
    </source>
</evidence>
<keyword evidence="3 10" id="KW-0813">Transport</keyword>
<dbReference type="eggNOG" id="KOG0762">
    <property type="taxonomic scope" value="Eukaryota"/>
</dbReference>
<feature type="repeat" description="Solcar" evidence="9">
    <location>
        <begin position="267"/>
        <end position="352"/>
    </location>
</feature>
<keyword evidence="12" id="KW-1185">Reference proteome</keyword>
<dbReference type="SUPFAM" id="SSF103506">
    <property type="entry name" value="Mitochondrial carrier"/>
    <property type="match status" value="1"/>
</dbReference>
<dbReference type="PANTHER" id="PTHR45624">
    <property type="entry name" value="MITOCHONDRIAL BASIC AMINO ACIDS TRANSPORTER-RELATED"/>
    <property type="match status" value="1"/>
</dbReference>
<dbReference type="InterPro" id="IPR023395">
    <property type="entry name" value="MCP_dom_sf"/>
</dbReference>
<evidence type="ECO:0000256" key="1">
    <source>
        <dbReference type="ARBA" id="ARBA00004225"/>
    </source>
</evidence>
<evidence type="ECO:0000256" key="5">
    <source>
        <dbReference type="ARBA" id="ARBA00022737"/>
    </source>
</evidence>
<dbReference type="Gene3D" id="1.50.40.10">
    <property type="entry name" value="Mitochondrial carrier domain"/>
    <property type="match status" value="2"/>
</dbReference>
<sequence length="356" mass="37981">MATPTSTSSPALPPPPSAAIHGAPALNPNLVEVELEPVAVPVPSQEEATGGRLGYGAMNFIAGTFGGFAGVLAGQPFDTVKVRLQVQSDAGAPRYKGTVDCFVKIVREEKVFGLFKGMSSPLVGVAMVNALLFGVYGSLLEKQLDRPDATPTLSQIFLAGSGSGFVNAIISCPMELAKIRMQNQTDATHSVLKTSMPHFNSPLHCLRYLYATRGIRGTFIGFGATVVRETPSYGTYFFMYEALCRGLAARRKPVEGVDPVKDAATMLSPIELMLAGGLSGIAGWMSTYPADVIKTKIQSADPGTFRGMMHCAQHTVKVEGITGLWRGAMATIVRAFPTNAATFVVWHHVMELLRTV</sequence>
<evidence type="ECO:0000256" key="10">
    <source>
        <dbReference type="RuleBase" id="RU000488"/>
    </source>
</evidence>
<evidence type="ECO:0000256" key="3">
    <source>
        <dbReference type="ARBA" id="ARBA00022448"/>
    </source>
</evidence>
<feature type="repeat" description="Solcar" evidence="9">
    <location>
        <begin position="151"/>
        <end position="246"/>
    </location>
</feature>
<name>A0A0L0S2K8_ALLM3</name>
<proteinExistence type="inferred from homology"/>
<reference evidence="11 12" key="1">
    <citation type="submission" date="2009-11" db="EMBL/GenBank/DDBJ databases">
        <title>Annotation of Allomyces macrogynus ATCC 38327.</title>
        <authorList>
            <consortium name="The Broad Institute Genome Sequencing Platform"/>
            <person name="Russ C."/>
            <person name="Cuomo C."/>
            <person name="Burger G."/>
            <person name="Gray M.W."/>
            <person name="Holland P.W.H."/>
            <person name="King N."/>
            <person name="Lang F.B.F."/>
            <person name="Roger A.J."/>
            <person name="Ruiz-Trillo I."/>
            <person name="Young S.K."/>
            <person name="Zeng Q."/>
            <person name="Gargeya S."/>
            <person name="Fitzgerald M."/>
            <person name="Haas B."/>
            <person name="Abouelleil A."/>
            <person name="Alvarado L."/>
            <person name="Arachchi H.M."/>
            <person name="Berlin A."/>
            <person name="Chapman S.B."/>
            <person name="Gearin G."/>
            <person name="Goldberg J."/>
            <person name="Griggs A."/>
            <person name="Gujja S."/>
            <person name="Hansen M."/>
            <person name="Heiman D."/>
            <person name="Howarth C."/>
            <person name="Larimer J."/>
            <person name="Lui A."/>
            <person name="MacDonald P.J.P."/>
            <person name="McCowen C."/>
            <person name="Montmayeur A."/>
            <person name="Murphy C."/>
            <person name="Neiman D."/>
            <person name="Pearson M."/>
            <person name="Priest M."/>
            <person name="Roberts A."/>
            <person name="Saif S."/>
            <person name="Shea T."/>
            <person name="Sisk P."/>
            <person name="Stolte C."/>
            <person name="Sykes S."/>
            <person name="Wortman J."/>
            <person name="Nusbaum C."/>
            <person name="Birren B."/>
        </authorList>
    </citation>
    <scope>NUCLEOTIDE SEQUENCE [LARGE SCALE GENOMIC DNA]</scope>
    <source>
        <strain evidence="11 12">ATCC 38327</strain>
    </source>
</reference>
<evidence type="ECO:0000256" key="9">
    <source>
        <dbReference type="PROSITE-ProRule" id="PRU00282"/>
    </source>
</evidence>
<keyword evidence="4 9" id="KW-0812">Transmembrane</keyword>
<evidence type="ECO:0000256" key="2">
    <source>
        <dbReference type="ARBA" id="ARBA00006375"/>
    </source>
</evidence>
<dbReference type="InterPro" id="IPR050567">
    <property type="entry name" value="Mitochondrial_Carrier"/>
</dbReference>
<feature type="repeat" description="Solcar" evidence="9">
    <location>
        <begin position="54"/>
        <end position="142"/>
    </location>
</feature>
<dbReference type="GO" id="GO:0022857">
    <property type="term" value="F:transmembrane transporter activity"/>
    <property type="evidence" value="ECO:0007669"/>
    <property type="project" value="TreeGrafter"/>
</dbReference>
<dbReference type="PROSITE" id="PS50920">
    <property type="entry name" value="SOLCAR"/>
    <property type="match status" value="3"/>
</dbReference>
<dbReference type="PANTHER" id="PTHR45624:SF10">
    <property type="entry name" value="SLC (SOLUTE CARRIER) HOMOLOG"/>
    <property type="match status" value="1"/>
</dbReference>
<dbReference type="PRINTS" id="PR00926">
    <property type="entry name" value="MITOCARRIER"/>
</dbReference>
<reference evidence="12" key="2">
    <citation type="submission" date="2009-11" db="EMBL/GenBank/DDBJ databases">
        <title>The Genome Sequence of Allomyces macrogynus strain ATCC 38327.</title>
        <authorList>
            <consortium name="The Broad Institute Genome Sequencing Platform"/>
            <person name="Russ C."/>
            <person name="Cuomo C."/>
            <person name="Shea T."/>
            <person name="Young S.K."/>
            <person name="Zeng Q."/>
            <person name="Koehrsen M."/>
            <person name="Haas B."/>
            <person name="Borodovsky M."/>
            <person name="Guigo R."/>
            <person name="Alvarado L."/>
            <person name="Berlin A."/>
            <person name="Borenstein D."/>
            <person name="Chen Z."/>
            <person name="Engels R."/>
            <person name="Freedman E."/>
            <person name="Gellesch M."/>
            <person name="Goldberg J."/>
            <person name="Griggs A."/>
            <person name="Gujja S."/>
            <person name="Heiman D."/>
            <person name="Hepburn T."/>
            <person name="Howarth C."/>
            <person name="Jen D."/>
            <person name="Larson L."/>
            <person name="Lewis B."/>
            <person name="Mehta T."/>
            <person name="Park D."/>
            <person name="Pearson M."/>
            <person name="Roberts A."/>
            <person name="Saif S."/>
            <person name="Shenoy N."/>
            <person name="Sisk P."/>
            <person name="Stolte C."/>
            <person name="Sykes S."/>
            <person name="Walk T."/>
            <person name="White J."/>
            <person name="Yandava C."/>
            <person name="Burger G."/>
            <person name="Gray M.W."/>
            <person name="Holland P.W.H."/>
            <person name="King N."/>
            <person name="Lang F.B.F."/>
            <person name="Roger A.J."/>
            <person name="Ruiz-Trillo I."/>
            <person name="Lander E."/>
            <person name="Nusbaum C."/>
        </authorList>
    </citation>
    <scope>NUCLEOTIDE SEQUENCE [LARGE SCALE GENOMIC DNA]</scope>
    <source>
        <strain evidence="12">ATCC 38327</strain>
    </source>
</reference>
<dbReference type="OrthoDB" id="14252at2759"/>
<evidence type="ECO:0000256" key="6">
    <source>
        <dbReference type="ARBA" id="ARBA00022989"/>
    </source>
</evidence>
<dbReference type="Proteomes" id="UP000054350">
    <property type="component" value="Unassembled WGS sequence"/>
</dbReference>
<dbReference type="Pfam" id="PF00153">
    <property type="entry name" value="Mito_carr"/>
    <property type="match status" value="3"/>
</dbReference>
<evidence type="ECO:0000256" key="4">
    <source>
        <dbReference type="ARBA" id="ARBA00022692"/>
    </source>
</evidence>
<evidence type="ECO:0000256" key="8">
    <source>
        <dbReference type="ARBA" id="ARBA00023136"/>
    </source>
</evidence>
<keyword evidence="5" id="KW-0677">Repeat</keyword>
<gene>
    <name evidence="11" type="ORF">AMAG_02591</name>
</gene>
<keyword evidence="8 9" id="KW-0472">Membrane</keyword>
<comment type="subcellular location">
    <subcellularLocation>
        <location evidence="1">Mitochondrion membrane</location>
        <topology evidence="1">Multi-pass membrane protein</topology>
    </subcellularLocation>
</comment>
<organism evidence="11 12">
    <name type="scientific">Allomyces macrogynus (strain ATCC 38327)</name>
    <name type="common">Allomyces javanicus var. macrogynus</name>
    <dbReference type="NCBI Taxonomy" id="578462"/>
    <lineage>
        <taxon>Eukaryota</taxon>
        <taxon>Fungi</taxon>
        <taxon>Fungi incertae sedis</taxon>
        <taxon>Blastocladiomycota</taxon>
        <taxon>Blastocladiomycetes</taxon>
        <taxon>Blastocladiales</taxon>
        <taxon>Blastocladiaceae</taxon>
        <taxon>Allomyces</taxon>
    </lineage>
</organism>
<dbReference type="GO" id="GO:0031966">
    <property type="term" value="C:mitochondrial membrane"/>
    <property type="evidence" value="ECO:0007669"/>
    <property type="project" value="UniProtKB-SubCell"/>
</dbReference>
<dbReference type="AlphaFoldDB" id="A0A0L0S2K8"/>
<evidence type="ECO:0000313" key="12">
    <source>
        <dbReference type="Proteomes" id="UP000054350"/>
    </source>
</evidence>
<dbReference type="EMBL" id="GG745331">
    <property type="protein sequence ID" value="KNE56817.1"/>
    <property type="molecule type" value="Genomic_DNA"/>
</dbReference>
<dbReference type="OMA" id="CAGMSFW"/>
<keyword evidence="6" id="KW-1133">Transmembrane helix</keyword>
<accession>A0A0L0S2K8</accession>
<dbReference type="InterPro" id="IPR018108">
    <property type="entry name" value="MCP_transmembrane"/>
</dbReference>
<dbReference type="InterPro" id="IPR002067">
    <property type="entry name" value="MCP"/>
</dbReference>
<comment type="similarity">
    <text evidence="2 10">Belongs to the mitochondrial carrier (TC 2.A.29) family.</text>
</comment>
<evidence type="ECO:0000256" key="7">
    <source>
        <dbReference type="ARBA" id="ARBA00023128"/>
    </source>
</evidence>
<keyword evidence="7" id="KW-0496">Mitochondrion</keyword>
<protein>
    <submittedName>
        <fullName evidence="11">Uncharacterized protein</fullName>
    </submittedName>
</protein>
<dbReference type="VEuPathDB" id="FungiDB:AMAG_02591"/>